<protein>
    <submittedName>
        <fullName evidence="1">Uncharacterized protein</fullName>
    </submittedName>
</protein>
<gene>
    <name evidence="1" type="ORF">CTR35_005205</name>
</gene>
<organism evidence="1 2">
    <name type="scientific">Escherichia coli</name>
    <dbReference type="NCBI Taxonomy" id="562"/>
    <lineage>
        <taxon>Bacteria</taxon>
        <taxon>Pseudomonadati</taxon>
        <taxon>Pseudomonadota</taxon>
        <taxon>Gammaproteobacteria</taxon>
        <taxon>Enterobacterales</taxon>
        <taxon>Enterobacteriaceae</taxon>
        <taxon>Escherichia</taxon>
    </lineage>
</organism>
<proteinExistence type="predicted"/>
<sequence>MIWQPEFTDKTLSRKPGAVHTIQNNVFSRQGGGYQVYYRIDGMAGADIADNAPGETRCTLRPGTCFEVTSVDERHYEWNIIYVTLKTCGWSRNGQSKTPNGDNLFN</sequence>
<evidence type="ECO:0000313" key="2">
    <source>
        <dbReference type="Proteomes" id="UP000538406"/>
    </source>
</evidence>
<evidence type="ECO:0000313" key="1">
    <source>
        <dbReference type="EMBL" id="EFC3527883.1"/>
    </source>
</evidence>
<name>A0A8S7IXQ1_ECOLX</name>
<dbReference type="EMBL" id="AASHPR010000145">
    <property type="protein sequence ID" value="EFC3527883.1"/>
    <property type="molecule type" value="Genomic_DNA"/>
</dbReference>
<comment type="caution">
    <text evidence="1">The sequence shown here is derived from an EMBL/GenBank/DDBJ whole genome shotgun (WGS) entry which is preliminary data.</text>
</comment>
<accession>A0A8S7IXQ1</accession>
<dbReference type="Proteomes" id="UP000538406">
    <property type="component" value="Unassembled WGS sequence"/>
</dbReference>
<reference evidence="1 2" key="1">
    <citation type="submission" date="2018-08" db="EMBL/GenBank/DDBJ databases">
        <authorList>
            <consortium name="NARMS: The National Antimicrobial Resistance Monitoring System"/>
        </authorList>
    </citation>
    <scope>NUCLEOTIDE SEQUENCE [LARGE SCALE GENOMIC DNA]</scope>
    <source>
        <strain evidence="1 2">FSIS11705178</strain>
    </source>
</reference>
<dbReference type="AlphaFoldDB" id="A0A8S7IXQ1"/>